<evidence type="ECO:0000256" key="2">
    <source>
        <dbReference type="ARBA" id="ARBA00022490"/>
    </source>
</evidence>
<dbReference type="InterPro" id="IPR003108">
    <property type="entry name" value="GAR_dom"/>
</dbReference>
<feature type="compositionally biased region" description="Polar residues" evidence="4">
    <location>
        <begin position="661"/>
        <end position="679"/>
    </location>
</feature>
<dbReference type="SUPFAM" id="SSF143575">
    <property type="entry name" value="GAS2 domain-like"/>
    <property type="match status" value="1"/>
</dbReference>
<reference evidence="6" key="1">
    <citation type="submission" date="2020-12" db="EMBL/GenBank/DDBJ databases">
        <title>Metabolic potential, ecology and presence of endohyphal bacteria is reflected in genomic diversity of Mucoromycotina.</title>
        <authorList>
            <person name="Muszewska A."/>
            <person name="Okrasinska A."/>
            <person name="Steczkiewicz K."/>
            <person name="Drgas O."/>
            <person name="Orlowska M."/>
            <person name="Perlinska-Lenart U."/>
            <person name="Aleksandrzak-Piekarczyk T."/>
            <person name="Szatraj K."/>
            <person name="Zielenkiewicz U."/>
            <person name="Pilsyk S."/>
            <person name="Malc E."/>
            <person name="Mieczkowski P."/>
            <person name="Kruszewska J.S."/>
            <person name="Biernat P."/>
            <person name="Pawlowska J."/>
        </authorList>
    </citation>
    <scope>NUCLEOTIDE SEQUENCE</scope>
    <source>
        <strain evidence="6">WA0000067209</strain>
    </source>
</reference>
<sequence>MDVNSTSQTAGALSDNVTRSGYIPDQALSGTNVHQTGIKELLAISLPESQLAEVISYFQQRDLASTLEVTNDACRSMSHWLNVANLVLYSQEQQTASAVETVDFQSLNAGIKCMQTCVSSLQDIFEKLEERNRSMLDDGSPLEQQEAAIKLTITKLQSEWSAFKHFFSSVTKQISGIQERKRLLEMMNDILMQIDELSTVIFEFQEKRHAAAAAADIGEPNSGLHTAGHTELTQSEKNRDDLTLMHIDSRVEPLFAKVDSVYTQLVSPNPPYDPEGILVKRHLVVQQKWESLRIEIDELKDELKEDRWLSVFRQVANQVDVMIDGLERVVSHCQQVVSMFKEWKSPERVSKQAAGGNNSSSTIGSFERITKNFLKAYPKSHHSSTSASSMNSNSSNSTAASTARNSTPPLDREKFRSLVKGFEAKYKYYTPAIDRMIGMLGTGISQRVTHDTIAKTRHNAIKEKWESLRSIMDDLRSNQLPEIERSIMERPSSPAWSGTSEDSHTTDRSEKAQSHWKGIRLLSSPSPASRKSDENGKGSNASSSSGNMWSMMRSSRASPSPVPNGRPALTHITRGSDGQSSQSSNRGLRKTHTPSTSHNKPTWNASTKTDSKQYSYEPLWKTENRQLGDLDDKEDEELMRRGRTKSPSRFGRRDEEHDDQSSVSWMKPTKSTIMRQRAQSVDRAMSRTTDVRSKTPTSRPKTPNLPSHRSKTPTKSREASVGQFLSPYSSHEPIPYPDRDRAVSPSGRRSETPSLIPRPKTPTSRPTSPLAGGPPRPSSRAKTPSSPSLIPRARSALGHHTPPVPPLPKSIHSEEWLPVQSFGSLLDMTSPPVPRLSKKSSTPALKHGSQYLGARDYLSVANTNEMQINIDEIPHYVPDSKDPLDVEIGKILNASPIAIKCQRSPQGGGRYYFGNDLSPSLGGGKKMYLCRLMNYAEKSNVDPSLLSSRTRSKVSSSRNKVLVRIGGGWQDLEIFLLEHASLMVSDVVVRSFTT</sequence>
<feature type="compositionally biased region" description="Basic and acidic residues" evidence="4">
    <location>
        <begin position="501"/>
        <end position="513"/>
    </location>
</feature>
<evidence type="ECO:0000256" key="4">
    <source>
        <dbReference type="SAM" id="MobiDB-lite"/>
    </source>
</evidence>
<dbReference type="PANTHER" id="PTHR37271">
    <property type="entry name" value="KARYOGAMY PROTEIN KAR9"/>
    <property type="match status" value="1"/>
</dbReference>
<protein>
    <recommendedName>
        <fullName evidence="5">GAR domain-containing protein</fullName>
    </recommendedName>
</protein>
<dbReference type="GO" id="GO:0005816">
    <property type="term" value="C:spindle pole body"/>
    <property type="evidence" value="ECO:0007669"/>
    <property type="project" value="TreeGrafter"/>
</dbReference>
<dbReference type="GO" id="GO:0043332">
    <property type="term" value="C:mating projection tip"/>
    <property type="evidence" value="ECO:0007669"/>
    <property type="project" value="TreeGrafter"/>
</dbReference>
<keyword evidence="3" id="KW-0206">Cytoskeleton</keyword>
<organism evidence="6 7">
    <name type="scientific">Mortierella isabellina</name>
    <name type="common">Filamentous fungus</name>
    <name type="synonym">Umbelopsis isabellina</name>
    <dbReference type="NCBI Taxonomy" id="91625"/>
    <lineage>
        <taxon>Eukaryota</taxon>
        <taxon>Fungi</taxon>
        <taxon>Fungi incertae sedis</taxon>
        <taxon>Mucoromycota</taxon>
        <taxon>Mucoromycotina</taxon>
        <taxon>Umbelopsidomycetes</taxon>
        <taxon>Umbelopsidales</taxon>
        <taxon>Umbelopsidaceae</taxon>
        <taxon>Umbelopsis</taxon>
    </lineage>
</organism>
<comment type="subcellular location">
    <subcellularLocation>
        <location evidence="1">Cytoplasm</location>
        <location evidence="1">Cytoskeleton</location>
    </subcellularLocation>
</comment>
<feature type="region of interest" description="Disordered" evidence="4">
    <location>
        <begin position="217"/>
        <end position="239"/>
    </location>
</feature>
<evidence type="ECO:0000259" key="5">
    <source>
        <dbReference type="PROSITE" id="PS51460"/>
    </source>
</evidence>
<dbReference type="OrthoDB" id="5559380at2759"/>
<feature type="compositionally biased region" description="Polar residues" evidence="4">
    <location>
        <begin position="694"/>
        <end position="707"/>
    </location>
</feature>
<feature type="region of interest" description="Disordered" evidence="4">
    <location>
        <begin position="380"/>
        <end position="412"/>
    </location>
</feature>
<dbReference type="EMBL" id="JAEPQZ010000010">
    <property type="protein sequence ID" value="KAG2176487.1"/>
    <property type="molecule type" value="Genomic_DNA"/>
</dbReference>
<dbReference type="GO" id="GO:0051293">
    <property type="term" value="P:establishment of spindle localization"/>
    <property type="evidence" value="ECO:0007669"/>
    <property type="project" value="TreeGrafter"/>
</dbReference>
<dbReference type="InterPro" id="IPR013889">
    <property type="entry name" value="Karyogamy_KAR9"/>
</dbReference>
<dbReference type="Pfam" id="PF08580">
    <property type="entry name" value="KAR9"/>
    <property type="match status" value="1"/>
</dbReference>
<dbReference type="AlphaFoldDB" id="A0A8H7PLZ2"/>
<dbReference type="GO" id="GO:0005938">
    <property type="term" value="C:cell cortex"/>
    <property type="evidence" value="ECO:0007669"/>
    <property type="project" value="TreeGrafter"/>
</dbReference>
<evidence type="ECO:0000256" key="3">
    <source>
        <dbReference type="ARBA" id="ARBA00023212"/>
    </source>
</evidence>
<dbReference type="PANTHER" id="PTHR37271:SF1">
    <property type="entry name" value="KARYOGAMY PROTEIN KAR9"/>
    <property type="match status" value="1"/>
</dbReference>
<name>A0A8H7PLZ2_MORIS</name>
<dbReference type="Gene3D" id="3.30.920.20">
    <property type="entry name" value="Gas2-like domain"/>
    <property type="match status" value="1"/>
</dbReference>
<evidence type="ECO:0000256" key="1">
    <source>
        <dbReference type="ARBA" id="ARBA00004245"/>
    </source>
</evidence>
<feature type="compositionally biased region" description="Basic and acidic residues" evidence="4">
    <location>
        <begin position="620"/>
        <end position="630"/>
    </location>
</feature>
<feature type="compositionally biased region" description="Low complexity" evidence="4">
    <location>
        <begin position="383"/>
        <end position="407"/>
    </location>
</feature>
<feature type="compositionally biased region" description="Low complexity" evidence="4">
    <location>
        <begin position="537"/>
        <end position="559"/>
    </location>
</feature>
<comment type="caution">
    <text evidence="6">The sequence shown here is derived from an EMBL/GenBank/DDBJ whole genome shotgun (WGS) entry which is preliminary data.</text>
</comment>
<dbReference type="InterPro" id="IPR036534">
    <property type="entry name" value="GAR_dom_sf"/>
</dbReference>
<feature type="compositionally biased region" description="Low complexity" evidence="4">
    <location>
        <begin position="757"/>
        <end position="769"/>
    </location>
</feature>
<keyword evidence="2" id="KW-0963">Cytoplasm</keyword>
<dbReference type="GO" id="GO:0030473">
    <property type="term" value="P:nuclear migration along microtubule"/>
    <property type="evidence" value="ECO:0007669"/>
    <property type="project" value="TreeGrafter"/>
</dbReference>
<keyword evidence="7" id="KW-1185">Reference proteome</keyword>
<proteinExistence type="predicted"/>
<evidence type="ECO:0000313" key="6">
    <source>
        <dbReference type="EMBL" id="KAG2176487.1"/>
    </source>
</evidence>
<feature type="region of interest" description="Disordered" evidence="4">
    <location>
        <begin position="486"/>
        <end position="811"/>
    </location>
</feature>
<dbReference type="GO" id="GO:0008017">
    <property type="term" value="F:microtubule binding"/>
    <property type="evidence" value="ECO:0007669"/>
    <property type="project" value="InterPro"/>
</dbReference>
<feature type="compositionally biased region" description="Polar residues" evidence="4">
    <location>
        <begin position="593"/>
        <end position="614"/>
    </location>
</feature>
<dbReference type="PROSITE" id="PS51460">
    <property type="entry name" value="GAR"/>
    <property type="match status" value="1"/>
</dbReference>
<evidence type="ECO:0000313" key="7">
    <source>
        <dbReference type="Proteomes" id="UP000654370"/>
    </source>
</evidence>
<feature type="domain" description="GAR" evidence="5">
    <location>
        <begin position="879"/>
        <end position="983"/>
    </location>
</feature>
<feature type="region of interest" description="Disordered" evidence="4">
    <location>
        <begin position="828"/>
        <end position="847"/>
    </location>
</feature>
<feature type="compositionally biased region" description="Polar residues" evidence="4">
    <location>
        <begin position="576"/>
        <end position="586"/>
    </location>
</feature>
<accession>A0A8H7PLZ2</accession>
<gene>
    <name evidence="6" type="ORF">INT43_005727</name>
</gene>
<dbReference type="Pfam" id="PF02187">
    <property type="entry name" value="GAS2"/>
    <property type="match status" value="1"/>
</dbReference>
<dbReference type="Proteomes" id="UP000654370">
    <property type="component" value="Unassembled WGS sequence"/>
</dbReference>